<keyword evidence="6 10" id="KW-0333">Golgi apparatus</keyword>
<keyword evidence="15" id="KW-1185">Reference proteome</keyword>
<comment type="function">
    <text evidence="9">Acts as a component of the peripheral membrane COG complex that is involved in intra-Golgi protein trafficking. COG is located at the cis-Golgi, and regulates tethering of retrograde intra-Golgi vesicles and possibly a number of other membrane trafficking events.</text>
</comment>
<dbReference type="Proteomes" id="UP000323386">
    <property type="component" value="Unassembled WGS sequence"/>
</dbReference>
<dbReference type="SMART" id="SM01087">
    <property type="entry name" value="COG6"/>
    <property type="match status" value="1"/>
</dbReference>
<dbReference type="EMBL" id="OOIP01000007">
    <property type="protein sequence ID" value="SPO37663.1"/>
    <property type="molecule type" value="Genomic_DNA"/>
</dbReference>
<reference evidence="14 15" key="1">
    <citation type="submission" date="2018-03" db="EMBL/GenBank/DDBJ databases">
        <authorList>
            <person name="Guldener U."/>
        </authorList>
    </citation>
    <scope>NUCLEOTIDE SEQUENCE [LARGE SCALE GENOMIC DNA]</scope>
    <source>
        <strain evidence="14 15">DAOM196992</strain>
    </source>
</reference>
<evidence type="ECO:0000256" key="10">
    <source>
        <dbReference type="RuleBase" id="RU365075"/>
    </source>
</evidence>
<evidence type="ECO:0000256" key="4">
    <source>
        <dbReference type="ARBA" id="ARBA00022448"/>
    </source>
</evidence>
<comment type="similarity">
    <text evidence="2 10">Belongs to the COG6 family.</text>
</comment>
<dbReference type="AlphaFoldDB" id="A0A5C3EZF5"/>
<evidence type="ECO:0000256" key="3">
    <source>
        <dbReference type="ARBA" id="ARBA00020973"/>
    </source>
</evidence>
<evidence type="ECO:0000259" key="12">
    <source>
        <dbReference type="Pfam" id="PF06419"/>
    </source>
</evidence>
<dbReference type="InterPro" id="IPR048369">
    <property type="entry name" value="COG6_C"/>
</dbReference>
<feature type="region of interest" description="Disordered" evidence="11">
    <location>
        <begin position="1"/>
        <end position="43"/>
    </location>
</feature>
<sequence>MSSAATATPPAAKATAATMASMPSDPSSSSSSSSSTALPSTHPISRRIRSILVQPTQNEANLRHALDTLAHLYPARPSAASPADIDAAVAGPSKHPRPAPVDTARARRNVERDARKRILGATDDLIALLGTVDDALTHLGHDVDRMHASCDDVESRLRSAAISSRYLVEHAEGLERQRQATQLHRHLSSRFLDRFTLSSEERDAIHSRQVRVGSRLFAAIDHLDRIRADCRILLEGSDPNGVGGGTRAATDIMAATAQDLELAYQKIFKWCSFEFRQPVKEGLEVSRHLREAVQRLMRARPDLLRQALSTLVATRSSILTNAFVAALTVGGSAPTYLPRPIELHAHDPLRYVGDMLAWIHQTLASEREFLTALFGEKEGEGGRRIGQRRRGLEGSVDLSASLSGGAGDAAAMGPGEALVREVLNRNLEGCCRPLKIRVQQTVRSQEGSVTTYRLAHLVHFYRQTMEKTIGTKAVLSQTLAEISTTSLSAFYVTLDRQAAGLSRFDEAPDAALSAPPPLVGVSATLKELLAEYQRSLADVDVSLATTTTTTSHGGQGAERGLDEFDTILEKLVDPMLDLCRRMARHLSRPTPATATAAAAKADAAAPVAAERRGETGSETWESAVFLENCYAFILDLLRPYGFTKAKVEEIQDEMRGRREVLVDLHTTPTRVSAYLGTFNEFLASPEVISPSSHLARLDAPTTRAHVHTAVLSRLTDEYGEVVDALKDPRNRFEWKETLVRRSKDDVALLLGLQSS</sequence>
<evidence type="ECO:0000259" key="13">
    <source>
        <dbReference type="Pfam" id="PF20653"/>
    </source>
</evidence>
<dbReference type="PANTHER" id="PTHR21506:SF0">
    <property type="entry name" value="CONSERVED OLIGOMERIC GOLGI COMPLEX SUBUNIT 6"/>
    <property type="match status" value="1"/>
</dbReference>
<dbReference type="GO" id="GO:0006891">
    <property type="term" value="P:intra-Golgi vesicle-mediated transport"/>
    <property type="evidence" value="ECO:0007669"/>
    <property type="project" value="UniProtKB-UniRule"/>
</dbReference>
<feature type="domain" description="Conserved Oligomeric Golgi complex subunit 6 C-terminal" evidence="13">
    <location>
        <begin position="667"/>
        <end position="750"/>
    </location>
</feature>
<feature type="compositionally biased region" description="Low complexity" evidence="11">
    <location>
        <begin position="1"/>
        <end position="41"/>
    </location>
</feature>
<keyword evidence="4 10" id="KW-0813">Transport</keyword>
<dbReference type="InterPro" id="IPR048368">
    <property type="entry name" value="COG6_N"/>
</dbReference>
<keyword evidence="5 10" id="KW-0653">Protein transport</keyword>
<dbReference type="PANTHER" id="PTHR21506">
    <property type="entry name" value="COMPONENT OF OLIGOMERIC GOLGI COMPLEX 6"/>
    <property type="match status" value="1"/>
</dbReference>
<evidence type="ECO:0000313" key="14">
    <source>
        <dbReference type="EMBL" id="SPO37663.1"/>
    </source>
</evidence>
<protein>
    <recommendedName>
        <fullName evidence="3 10">Conserved oligomeric Golgi complex subunit 6</fullName>
        <shortName evidence="10">COG complex subunit 6</shortName>
    </recommendedName>
    <alternativeName>
        <fullName evidence="8 10">Component of oligomeric Golgi complex 6</fullName>
    </alternativeName>
</protein>
<evidence type="ECO:0000256" key="6">
    <source>
        <dbReference type="ARBA" id="ARBA00023034"/>
    </source>
</evidence>
<evidence type="ECO:0000256" key="7">
    <source>
        <dbReference type="ARBA" id="ARBA00023136"/>
    </source>
</evidence>
<evidence type="ECO:0000256" key="2">
    <source>
        <dbReference type="ARBA" id="ARBA00011023"/>
    </source>
</evidence>
<dbReference type="InterPro" id="IPR010490">
    <property type="entry name" value="COG6"/>
</dbReference>
<evidence type="ECO:0000256" key="1">
    <source>
        <dbReference type="ARBA" id="ARBA00004395"/>
    </source>
</evidence>
<dbReference type="Pfam" id="PF20653">
    <property type="entry name" value="COG6_C"/>
    <property type="match status" value="2"/>
</dbReference>
<name>A0A5C3EZF5_9BASI</name>
<feature type="domain" description="Conserved Oligomeric Golgi complex subunit 6 C-terminal" evidence="13">
    <location>
        <begin position="247"/>
        <end position="666"/>
    </location>
</feature>
<comment type="subcellular location">
    <subcellularLocation>
        <location evidence="1 10">Golgi apparatus membrane</location>
        <topology evidence="1 10">Peripheral membrane protein</topology>
    </subcellularLocation>
</comment>
<evidence type="ECO:0000256" key="11">
    <source>
        <dbReference type="SAM" id="MobiDB-lite"/>
    </source>
</evidence>
<feature type="domain" description="Conserved oligomeric complex COG6 N-terminal" evidence="12">
    <location>
        <begin position="102"/>
        <end position="207"/>
    </location>
</feature>
<comment type="subunit">
    <text evidence="10">Component of the conserved oligomeric Golgi complex.</text>
</comment>
<evidence type="ECO:0000256" key="8">
    <source>
        <dbReference type="ARBA" id="ARBA00031348"/>
    </source>
</evidence>
<dbReference type="GO" id="GO:0015031">
    <property type="term" value="P:protein transport"/>
    <property type="evidence" value="ECO:0007669"/>
    <property type="project" value="UniProtKB-KW"/>
</dbReference>
<proteinExistence type="inferred from homology"/>
<evidence type="ECO:0000313" key="15">
    <source>
        <dbReference type="Proteomes" id="UP000323386"/>
    </source>
</evidence>
<dbReference type="GO" id="GO:0017119">
    <property type="term" value="C:Golgi transport complex"/>
    <property type="evidence" value="ECO:0007669"/>
    <property type="project" value="UniProtKB-UniRule"/>
</dbReference>
<dbReference type="GO" id="GO:0000139">
    <property type="term" value="C:Golgi membrane"/>
    <property type="evidence" value="ECO:0007669"/>
    <property type="project" value="UniProtKB-SubCell"/>
</dbReference>
<dbReference type="OrthoDB" id="272987at2759"/>
<organism evidence="14 15">
    <name type="scientific">Pseudozyma flocculosa</name>
    <dbReference type="NCBI Taxonomy" id="84751"/>
    <lineage>
        <taxon>Eukaryota</taxon>
        <taxon>Fungi</taxon>
        <taxon>Dikarya</taxon>
        <taxon>Basidiomycota</taxon>
        <taxon>Ustilaginomycotina</taxon>
        <taxon>Ustilaginomycetes</taxon>
        <taxon>Ustilaginales</taxon>
        <taxon>Ustilaginaceae</taxon>
        <taxon>Pseudozyma</taxon>
    </lineage>
</organism>
<evidence type="ECO:0000256" key="5">
    <source>
        <dbReference type="ARBA" id="ARBA00022927"/>
    </source>
</evidence>
<dbReference type="Pfam" id="PF06419">
    <property type="entry name" value="COG6_N"/>
    <property type="match status" value="1"/>
</dbReference>
<comment type="function">
    <text evidence="10">Acts as component of the peripheral membrane COG complex that is involved in intra-Golgi protein trafficking. COG is located at the cis-Golgi, and regulates tethering of retrograde intra-Golgi vesicles and possibly a number of other membrane trafficking events.</text>
</comment>
<gene>
    <name evidence="14" type="ORF">PSFLO_03139</name>
</gene>
<evidence type="ECO:0000256" key="9">
    <source>
        <dbReference type="ARBA" id="ARBA00043873"/>
    </source>
</evidence>
<keyword evidence="7 10" id="KW-0472">Membrane</keyword>
<accession>A0A5C3EZF5</accession>